<dbReference type="EMBL" id="JADNYJ010000001">
    <property type="protein sequence ID" value="KAF8914009.1"/>
    <property type="molecule type" value="Genomic_DNA"/>
</dbReference>
<evidence type="ECO:0000313" key="2">
    <source>
        <dbReference type="EMBL" id="KAF8914009.1"/>
    </source>
</evidence>
<dbReference type="OrthoDB" id="5374757at2759"/>
<keyword evidence="3" id="KW-1185">Reference proteome</keyword>
<dbReference type="PANTHER" id="PTHR40635:SF1">
    <property type="match status" value="1"/>
</dbReference>
<gene>
    <name evidence="2" type="ORF">CPB84DRAFT_44079</name>
</gene>
<sequence length="216" mass="24800">MAYSTRNSFYLRISKRVVLPVYVYLDERHVNWMSDKILQHVLADLRPIVLSKLKSEAGRNLLGNVPGQKKASVDTLRGDAYQFCYFIRKTEPHSVVVKSRTYRAASPCKGQKLEIPSPRKRGKRKETLSLDTQKKKKRRVRSPTEVAIEDTDLVPTNDLEAAVNEYDASSPEFCMDLDIEEEMEKPKPILGLRYQGFSIYGHCSVSWLSLGLLYDR</sequence>
<organism evidence="2 3">
    <name type="scientific">Gymnopilus junonius</name>
    <name type="common">Spectacular rustgill mushroom</name>
    <name type="synonym">Gymnopilus spectabilis subsp. junonius</name>
    <dbReference type="NCBI Taxonomy" id="109634"/>
    <lineage>
        <taxon>Eukaryota</taxon>
        <taxon>Fungi</taxon>
        <taxon>Dikarya</taxon>
        <taxon>Basidiomycota</taxon>
        <taxon>Agaricomycotina</taxon>
        <taxon>Agaricomycetes</taxon>
        <taxon>Agaricomycetidae</taxon>
        <taxon>Agaricales</taxon>
        <taxon>Agaricineae</taxon>
        <taxon>Hymenogastraceae</taxon>
        <taxon>Gymnopilus</taxon>
    </lineage>
</organism>
<comment type="caution">
    <text evidence="2">The sequence shown here is derived from an EMBL/GenBank/DDBJ whole genome shotgun (WGS) entry which is preliminary data.</text>
</comment>
<dbReference type="PANTHER" id="PTHR40635">
    <property type="match status" value="1"/>
</dbReference>
<feature type="region of interest" description="Disordered" evidence="1">
    <location>
        <begin position="111"/>
        <end position="136"/>
    </location>
</feature>
<accession>A0A9P5TTV9</accession>
<evidence type="ECO:0000256" key="1">
    <source>
        <dbReference type="SAM" id="MobiDB-lite"/>
    </source>
</evidence>
<dbReference type="Proteomes" id="UP000724874">
    <property type="component" value="Unassembled WGS sequence"/>
</dbReference>
<evidence type="ECO:0000313" key="3">
    <source>
        <dbReference type="Proteomes" id="UP000724874"/>
    </source>
</evidence>
<proteinExistence type="predicted"/>
<name>A0A9P5TTV9_GYMJU</name>
<dbReference type="AlphaFoldDB" id="A0A9P5TTV9"/>
<reference evidence="2" key="1">
    <citation type="submission" date="2020-11" db="EMBL/GenBank/DDBJ databases">
        <authorList>
            <consortium name="DOE Joint Genome Institute"/>
            <person name="Ahrendt S."/>
            <person name="Riley R."/>
            <person name="Andreopoulos W."/>
            <person name="LaButti K."/>
            <person name="Pangilinan J."/>
            <person name="Ruiz-duenas F.J."/>
            <person name="Barrasa J.M."/>
            <person name="Sanchez-Garcia M."/>
            <person name="Camarero S."/>
            <person name="Miyauchi S."/>
            <person name="Serrano A."/>
            <person name="Linde D."/>
            <person name="Babiker R."/>
            <person name="Drula E."/>
            <person name="Ayuso-Fernandez I."/>
            <person name="Pacheco R."/>
            <person name="Padilla G."/>
            <person name="Ferreira P."/>
            <person name="Barriuso J."/>
            <person name="Kellner H."/>
            <person name="Castanera R."/>
            <person name="Alfaro M."/>
            <person name="Ramirez L."/>
            <person name="Pisabarro A.G."/>
            <person name="Kuo A."/>
            <person name="Tritt A."/>
            <person name="Lipzen A."/>
            <person name="He G."/>
            <person name="Yan M."/>
            <person name="Ng V."/>
            <person name="Cullen D."/>
            <person name="Martin F."/>
            <person name="Rosso M.-N."/>
            <person name="Henrissat B."/>
            <person name="Hibbett D."/>
            <person name="Martinez A.T."/>
            <person name="Grigoriev I.V."/>
        </authorList>
    </citation>
    <scope>NUCLEOTIDE SEQUENCE</scope>
    <source>
        <strain evidence="2">AH 44721</strain>
    </source>
</reference>
<protein>
    <submittedName>
        <fullName evidence="2">Uncharacterized protein</fullName>
    </submittedName>
</protein>